<evidence type="ECO:0000256" key="1">
    <source>
        <dbReference type="SAM" id="Phobius"/>
    </source>
</evidence>
<gene>
    <name evidence="2" type="ORF">H4Bulk478708_000001</name>
</gene>
<keyword evidence="1" id="KW-0472">Membrane</keyword>
<accession>A0A514D0R2</accession>
<name>A0A514D0R2_9VIRU</name>
<reference evidence="2" key="1">
    <citation type="submission" date="2019-05" db="EMBL/GenBank/DDBJ databases">
        <title>Metatranscriptomic reconstruction reveals RNA viruses with the potential to shape carbon cycling in soil.</title>
        <authorList>
            <person name="Starr E.P."/>
            <person name="Nuccio E."/>
            <person name="Pett-Ridge J."/>
            <person name="Banfield J.F."/>
            <person name="Firestone M.K."/>
        </authorList>
    </citation>
    <scope>NUCLEOTIDE SEQUENCE</scope>
    <source>
        <strain evidence="2">H4_Bulk_47_scaffold_8708</strain>
    </source>
</reference>
<organism evidence="2">
    <name type="scientific">Riboviria sp</name>
    <dbReference type="NCBI Taxonomy" id="2585031"/>
    <lineage>
        <taxon>Viruses</taxon>
        <taxon>Riboviria</taxon>
    </lineage>
</organism>
<protein>
    <submittedName>
        <fullName evidence="2">Uncharacterized protein</fullName>
    </submittedName>
</protein>
<feature type="transmembrane region" description="Helical" evidence="1">
    <location>
        <begin position="215"/>
        <end position="241"/>
    </location>
</feature>
<proteinExistence type="predicted"/>
<keyword evidence="1" id="KW-1133">Transmembrane helix</keyword>
<keyword evidence="1" id="KW-0812">Transmembrane</keyword>
<dbReference type="EMBL" id="MN033205">
    <property type="protein sequence ID" value="QDH87205.1"/>
    <property type="molecule type" value="Genomic_DNA"/>
</dbReference>
<sequence length="256" mass="27719">MAESHGPLCRDRGVQTVTSVSADAGVQAEAPEDLLRLPGVRLRRRGRLTRALEKVLRVVPMALRPKSWTGGKTSSTTVADWLWLIFGGGVKVLSVGQVELTADKSVSYDMIVTVSHGGSEHVISVHVLSRLLSYVYFRERTPQTVPLLRARAVQYADAVGLPAHLVALVVPGCVRLGMSVSAIESRALGRTGMWWMLLAKILSASRWLLELAWTMVVLALVGGAFVGGGLAAGTVVLAVFWSLRRLYRQGRPGDDQ</sequence>
<evidence type="ECO:0000313" key="2">
    <source>
        <dbReference type="EMBL" id="QDH87205.1"/>
    </source>
</evidence>